<evidence type="ECO:0000256" key="1">
    <source>
        <dbReference type="ARBA" id="ARBA00012797"/>
    </source>
</evidence>
<dbReference type="EC" id="2.1.1.221" evidence="1"/>
<evidence type="ECO:0000256" key="7">
    <source>
        <dbReference type="ARBA" id="ARBA00032166"/>
    </source>
</evidence>
<feature type="domain" description="SAM-dependent MTase TRM10-type" evidence="10">
    <location>
        <begin position="79"/>
        <end position="274"/>
    </location>
</feature>
<name>A0A433Q6J8_9FUNG</name>
<accession>A0A433Q6J8</accession>
<feature type="region of interest" description="Disordered" evidence="9">
    <location>
        <begin position="275"/>
        <end position="312"/>
    </location>
</feature>
<dbReference type="PROSITE" id="PS51675">
    <property type="entry name" value="SAM_MT_TRM10"/>
    <property type="match status" value="1"/>
</dbReference>
<evidence type="ECO:0000313" key="12">
    <source>
        <dbReference type="Proteomes" id="UP000274822"/>
    </source>
</evidence>
<evidence type="ECO:0000256" key="4">
    <source>
        <dbReference type="ARBA" id="ARBA00022679"/>
    </source>
</evidence>
<dbReference type="PANTHER" id="PTHR13563:SF13">
    <property type="entry name" value="TRNA METHYLTRANSFERASE 10 HOMOLOG A"/>
    <property type="match status" value="1"/>
</dbReference>
<evidence type="ECO:0000256" key="3">
    <source>
        <dbReference type="ARBA" id="ARBA00022603"/>
    </source>
</evidence>
<feature type="region of interest" description="Disordered" evidence="9">
    <location>
        <begin position="1"/>
        <end position="56"/>
    </location>
</feature>
<evidence type="ECO:0000259" key="10">
    <source>
        <dbReference type="PROSITE" id="PS51675"/>
    </source>
</evidence>
<dbReference type="GO" id="GO:0052905">
    <property type="term" value="F:tRNA (guanosine(9)-N1)-methyltransferase activity"/>
    <property type="evidence" value="ECO:0007669"/>
    <property type="project" value="UniProtKB-EC"/>
</dbReference>
<dbReference type="Proteomes" id="UP000274822">
    <property type="component" value="Unassembled WGS sequence"/>
</dbReference>
<dbReference type="GO" id="GO:0002939">
    <property type="term" value="P:tRNA N1-guanine methylation"/>
    <property type="evidence" value="ECO:0007669"/>
    <property type="project" value="TreeGrafter"/>
</dbReference>
<evidence type="ECO:0000256" key="9">
    <source>
        <dbReference type="SAM" id="MobiDB-lite"/>
    </source>
</evidence>
<feature type="compositionally biased region" description="Acidic residues" evidence="9">
    <location>
        <begin position="286"/>
        <end position="312"/>
    </location>
</feature>
<dbReference type="InterPro" id="IPR007356">
    <property type="entry name" value="tRNA_m1G_MeTrfase_euk"/>
</dbReference>
<dbReference type="CDD" id="cd18089">
    <property type="entry name" value="SPOUT_Trm10-like"/>
    <property type="match status" value="1"/>
</dbReference>
<dbReference type="EMBL" id="RBNJ01013087">
    <property type="protein sequence ID" value="RUS25400.1"/>
    <property type="molecule type" value="Genomic_DNA"/>
</dbReference>
<dbReference type="AlphaFoldDB" id="A0A433Q6J8"/>
<evidence type="ECO:0000256" key="2">
    <source>
        <dbReference type="ARBA" id="ARBA00020451"/>
    </source>
</evidence>
<keyword evidence="4 11" id="KW-0808">Transferase</keyword>
<comment type="catalytic activity">
    <reaction evidence="8">
        <text>guanosine(9) in tRNA + S-adenosyl-L-methionine = N(1)-methylguanosine(9) in tRNA + S-adenosyl-L-homocysteine + H(+)</text>
        <dbReference type="Rhea" id="RHEA:43156"/>
        <dbReference type="Rhea" id="RHEA-COMP:10367"/>
        <dbReference type="Rhea" id="RHEA-COMP:10368"/>
        <dbReference type="ChEBI" id="CHEBI:15378"/>
        <dbReference type="ChEBI" id="CHEBI:57856"/>
        <dbReference type="ChEBI" id="CHEBI:59789"/>
        <dbReference type="ChEBI" id="CHEBI:73542"/>
        <dbReference type="ChEBI" id="CHEBI:74269"/>
        <dbReference type="EC" id="2.1.1.221"/>
    </reaction>
</comment>
<keyword evidence="3 11" id="KW-0489">Methyltransferase</keyword>
<reference evidence="11 12" key="1">
    <citation type="journal article" date="2018" name="New Phytol.">
        <title>Phylogenomics of Endogonaceae and evolution of mycorrhizas within Mucoromycota.</title>
        <authorList>
            <person name="Chang Y."/>
            <person name="Desiro A."/>
            <person name="Na H."/>
            <person name="Sandor L."/>
            <person name="Lipzen A."/>
            <person name="Clum A."/>
            <person name="Barry K."/>
            <person name="Grigoriev I.V."/>
            <person name="Martin F.M."/>
            <person name="Stajich J.E."/>
            <person name="Smith M.E."/>
            <person name="Bonito G."/>
            <person name="Spatafora J.W."/>
        </authorList>
    </citation>
    <scope>NUCLEOTIDE SEQUENCE [LARGE SCALE GENOMIC DNA]</scope>
    <source>
        <strain evidence="11 12">AD002</strain>
    </source>
</reference>
<keyword evidence="12" id="KW-1185">Reference proteome</keyword>
<dbReference type="InterPro" id="IPR028564">
    <property type="entry name" value="MT_TRM10-typ"/>
</dbReference>
<gene>
    <name evidence="11" type="ORF">BC938DRAFT_472228</name>
</gene>
<organism evidence="11 12">
    <name type="scientific">Jimgerdemannia flammicorona</name>
    <dbReference type="NCBI Taxonomy" id="994334"/>
    <lineage>
        <taxon>Eukaryota</taxon>
        <taxon>Fungi</taxon>
        <taxon>Fungi incertae sedis</taxon>
        <taxon>Mucoromycota</taxon>
        <taxon>Mucoromycotina</taxon>
        <taxon>Endogonomycetes</taxon>
        <taxon>Endogonales</taxon>
        <taxon>Endogonaceae</taxon>
        <taxon>Jimgerdemannia</taxon>
    </lineage>
</organism>
<dbReference type="Gene3D" id="3.40.1280.30">
    <property type="match status" value="1"/>
</dbReference>
<proteinExistence type="predicted"/>
<protein>
    <recommendedName>
        <fullName evidence="2">tRNA (guanine(9)-N1)-methyltransferase</fullName>
        <ecNumber evidence="1">2.1.1.221</ecNumber>
    </recommendedName>
    <alternativeName>
        <fullName evidence="7">tRNA methyltransferase 10</fullName>
    </alternativeName>
    <alternativeName>
        <fullName evidence="6">tRNA(m1G9)-methyltransferase</fullName>
    </alternativeName>
</protein>
<keyword evidence="5" id="KW-0949">S-adenosyl-L-methionine</keyword>
<dbReference type="PANTHER" id="PTHR13563">
    <property type="entry name" value="TRNA (GUANINE-9-) METHYLTRANSFERASE"/>
    <property type="match status" value="1"/>
</dbReference>
<dbReference type="GO" id="GO:0005634">
    <property type="term" value="C:nucleus"/>
    <property type="evidence" value="ECO:0007669"/>
    <property type="project" value="TreeGrafter"/>
</dbReference>
<dbReference type="GO" id="GO:0000049">
    <property type="term" value="F:tRNA binding"/>
    <property type="evidence" value="ECO:0007669"/>
    <property type="project" value="TreeGrafter"/>
</dbReference>
<evidence type="ECO:0000313" key="11">
    <source>
        <dbReference type="EMBL" id="RUS25400.1"/>
    </source>
</evidence>
<dbReference type="InterPro" id="IPR038459">
    <property type="entry name" value="MT_TRM10-typ_sf"/>
</dbReference>
<sequence>MAEPAAEPSATDLVETAASAGPSSEPKGHQSRTFPQVDPTDPAFQGLGKRAQKRLLRERRYEETKLERRRAEKERIKRKKAEFREKIDKGLIAPPPKKQRIEQNPTNLRIEINSMAKQIIRCYSANKVSPRPVREICIASHGGRIKECFDTRHKDVVRWSGVTWNANPYEETFDKEELVYLTADSNDRILEIDEGKVYIIGGIVDKNRHKKLCYEKASKQGIRTAQLPIGEYIKMASRKVLTVNHVFEILLKYMEHKDWEKAFLEVIPHRKFKENQGVGRRKEDGKDGEEDEDGEEEGEEEGDEGDKEDEDE</sequence>
<evidence type="ECO:0000256" key="6">
    <source>
        <dbReference type="ARBA" id="ARBA00031792"/>
    </source>
</evidence>
<comment type="caution">
    <text evidence="11">The sequence shown here is derived from an EMBL/GenBank/DDBJ whole genome shotgun (WGS) entry which is preliminary data.</text>
</comment>
<evidence type="ECO:0000256" key="5">
    <source>
        <dbReference type="ARBA" id="ARBA00022691"/>
    </source>
</evidence>
<evidence type="ECO:0000256" key="8">
    <source>
        <dbReference type="ARBA" id="ARBA00048434"/>
    </source>
</evidence>